<dbReference type="PANTHER" id="PTHR11365:SF23">
    <property type="entry name" value="HYPOTHETICAL 5-OXOPROLINASE (EUROFUNG)-RELATED"/>
    <property type="match status" value="1"/>
</dbReference>
<gene>
    <name evidence="2" type="ORF">OD459_24775</name>
</gene>
<organism evidence="2 3">
    <name type="scientific">Cytobacillus firmus</name>
    <name type="common">Bacillus firmus</name>
    <dbReference type="NCBI Taxonomy" id="1399"/>
    <lineage>
        <taxon>Bacteria</taxon>
        <taxon>Bacillati</taxon>
        <taxon>Bacillota</taxon>
        <taxon>Bacilli</taxon>
        <taxon>Bacillales</taxon>
        <taxon>Bacillaceae</taxon>
        <taxon>Cytobacillus</taxon>
    </lineage>
</organism>
<accession>A0AA46PR97</accession>
<dbReference type="AlphaFoldDB" id="A0AA46PR97"/>
<dbReference type="EMBL" id="CP107027">
    <property type="protein sequence ID" value="UYG95352.1"/>
    <property type="molecule type" value="Genomic_DNA"/>
</dbReference>
<dbReference type="GO" id="GO:0017168">
    <property type="term" value="F:5-oxoprolinase (ATP-hydrolyzing) activity"/>
    <property type="evidence" value="ECO:0007669"/>
    <property type="project" value="TreeGrafter"/>
</dbReference>
<dbReference type="Pfam" id="PF02538">
    <property type="entry name" value="Hydantoinase_B"/>
    <property type="match status" value="1"/>
</dbReference>
<reference evidence="2" key="1">
    <citation type="submission" date="2022-10" db="EMBL/GenBank/DDBJ databases">
        <title>Mechanism of multi-heavy metal repair in Cytobacillus Firmus M7.</title>
        <authorList>
            <person name="Li X."/>
            <person name="Yu C."/>
        </authorList>
    </citation>
    <scope>NUCLEOTIDE SEQUENCE</scope>
    <source>
        <strain evidence="2">M7</strain>
    </source>
</reference>
<proteinExistence type="predicted"/>
<dbReference type="InterPro" id="IPR045079">
    <property type="entry name" value="Oxoprolinase-like"/>
</dbReference>
<evidence type="ECO:0000259" key="1">
    <source>
        <dbReference type="Pfam" id="PF02538"/>
    </source>
</evidence>
<dbReference type="Proteomes" id="UP001163104">
    <property type="component" value="Chromosome"/>
</dbReference>
<protein>
    <submittedName>
        <fullName evidence="2">Hydantoinase B/oxoprolinase family protein</fullName>
    </submittedName>
</protein>
<dbReference type="GO" id="GO:0006749">
    <property type="term" value="P:glutathione metabolic process"/>
    <property type="evidence" value="ECO:0007669"/>
    <property type="project" value="TreeGrafter"/>
</dbReference>
<evidence type="ECO:0000313" key="3">
    <source>
        <dbReference type="Proteomes" id="UP001163104"/>
    </source>
</evidence>
<dbReference type="RefSeq" id="WP_263599617.1">
    <property type="nucleotide sequence ID" value="NZ_CP107027.1"/>
</dbReference>
<name>A0AA46PR97_CYTFI</name>
<dbReference type="PANTHER" id="PTHR11365">
    <property type="entry name" value="5-OXOPROLINASE RELATED"/>
    <property type="match status" value="1"/>
</dbReference>
<dbReference type="InterPro" id="IPR003692">
    <property type="entry name" value="Hydantoinase_B"/>
</dbReference>
<sequence>MTQIVRSKVDPFTLEIVKDSLVAIGDEMFIALAKTSMSPIIYEVLDYASGLTDAKGQLLTQGNGVTGFIGMLSDMVKQTLKKFGGGKLKEGDIIIINDSYGGGGSHLSDVGLVMPIFFDGEIVAFSANKAHWTEVGGKDPGSFSNDATDIFQEGLQFPSVKLFNEGEINQAIVDIIEANVRFPELSLGDMWAQVAALKTGEKRVKELCEKHGKELFLSSVDYLLDHGEQLARQELSKLPKGTFNAEGFIDDDGFGNGPFKIKVKVTITDDKFVADFRGSHPQVPGPVNCSYTALVSAVRTIFLAITNPSQDANDGVFRPLEVITDKGSVLSAERPAPVSIYWESMLAGADLIWKALAPVVPHRLNAGHLLSVCSVVLSGQHQDTNEPFLIVEPSVGGWGASEGQDGARGQFCIGDGETYNVPVEVAETRYGVMVDEYSLHTDGAGAGQYIGGSGVIRSYKALSDNQMVSVTFGRNKFVPWGIKDGQDGSANEVYIEKANGEADGPFGIYPRYPLNKGDVVKLVTATGGGYGDPFKRPADQVAQDVKNGYITAAQANESFGVIVNEKTYEVEGLTEDRQRRGK</sequence>
<feature type="domain" description="Hydantoinase B/oxoprolinase" evidence="1">
    <location>
        <begin position="10"/>
        <end position="533"/>
    </location>
</feature>
<dbReference type="GO" id="GO:0005829">
    <property type="term" value="C:cytosol"/>
    <property type="evidence" value="ECO:0007669"/>
    <property type="project" value="TreeGrafter"/>
</dbReference>
<evidence type="ECO:0000313" key="2">
    <source>
        <dbReference type="EMBL" id="UYG95352.1"/>
    </source>
</evidence>